<feature type="region of interest" description="Disordered" evidence="4">
    <location>
        <begin position="1"/>
        <end position="38"/>
    </location>
</feature>
<dbReference type="InterPro" id="IPR013783">
    <property type="entry name" value="Ig-like_fold"/>
</dbReference>
<dbReference type="CDD" id="cd11326">
    <property type="entry name" value="AmyAc_Glg_debranch"/>
    <property type="match status" value="1"/>
</dbReference>
<evidence type="ECO:0000256" key="3">
    <source>
        <dbReference type="ARBA" id="ARBA00023295"/>
    </source>
</evidence>
<dbReference type="PANTHER" id="PTHR43002">
    <property type="entry name" value="GLYCOGEN DEBRANCHING ENZYME"/>
    <property type="match status" value="1"/>
</dbReference>
<keyword evidence="2" id="KW-0378">Hydrolase</keyword>
<gene>
    <name evidence="6" type="primary">glgX</name>
    <name evidence="6" type="ORF">OG398_10395</name>
</gene>
<dbReference type="CDD" id="cd02856">
    <property type="entry name" value="E_set_GDE_Isoamylase_N"/>
    <property type="match status" value="1"/>
</dbReference>
<proteinExistence type="inferred from homology"/>
<dbReference type="GO" id="GO:0004135">
    <property type="term" value="F:amylo-alpha-1,6-glucosidase activity"/>
    <property type="evidence" value="ECO:0007669"/>
    <property type="project" value="InterPro"/>
</dbReference>
<evidence type="ECO:0000256" key="1">
    <source>
        <dbReference type="ARBA" id="ARBA00008061"/>
    </source>
</evidence>
<dbReference type="SMART" id="SM00642">
    <property type="entry name" value="Aamy"/>
    <property type="match status" value="1"/>
</dbReference>
<dbReference type="InterPro" id="IPR004193">
    <property type="entry name" value="Glyco_hydro_13_N"/>
</dbReference>
<dbReference type="InterPro" id="IPR014756">
    <property type="entry name" value="Ig_E-set"/>
</dbReference>
<dbReference type="SUPFAM" id="SSF51445">
    <property type="entry name" value="(Trans)glycosidases"/>
    <property type="match status" value="1"/>
</dbReference>
<dbReference type="InterPro" id="IPR013780">
    <property type="entry name" value="Glyco_hydro_b"/>
</dbReference>
<dbReference type="NCBIfam" id="TIGR02100">
    <property type="entry name" value="glgX_debranch"/>
    <property type="match status" value="1"/>
</dbReference>
<dbReference type="InterPro" id="IPR011837">
    <property type="entry name" value="Glycogen_debranch_GlgX"/>
</dbReference>
<feature type="compositionally biased region" description="Basic and acidic residues" evidence="4">
    <location>
        <begin position="508"/>
        <end position="521"/>
    </location>
</feature>
<evidence type="ECO:0000256" key="4">
    <source>
        <dbReference type="SAM" id="MobiDB-lite"/>
    </source>
</evidence>
<dbReference type="InterPro" id="IPR017853">
    <property type="entry name" value="GH"/>
</dbReference>
<feature type="domain" description="Glycosyl hydrolase family 13 catalytic" evidence="5">
    <location>
        <begin position="202"/>
        <end position="606"/>
    </location>
</feature>
<dbReference type="Gene3D" id="3.20.20.80">
    <property type="entry name" value="Glycosidases"/>
    <property type="match status" value="1"/>
</dbReference>
<protein>
    <submittedName>
        <fullName evidence="6">Glycogen debranching protein GlgX</fullName>
    </submittedName>
</protein>
<dbReference type="GO" id="GO:0005980">
    <property type="term" value="P:glycogen catabolic process"/>
    <property type="evidence" value="ECO:0007669"/>
    <property type="project" value="InterPro"/>
</dbReference>
<evidence type="ECO:0000313" key="6">
    <source>
        <dbReference type="EMBL" id="WTW68644.1"/>
    </source>
</evidence>
<feature type="region of interest" description="Disordered" evidence="4">
    <location>
        <begin position="508"/>
        <end position="536"/>
    </location>
</feature>
<keyword evidence="3" id="KW-0326">Glycosidase</keyword>
<evidence type="ECO:0000256" key="2">
    <source>
        <dbReference type="ARBA" id="ARBA00022801"/>
    </source>
</evidence>
<name>A0AAU2VP42_9ACTN</name>
<dbReference type="InterPro" id="IPR006047">
    <property type="entry name" value="GH13_cat_dom"/>
</dbReference>
<sequence length="747" mass="83298">MSSAAEQEAVPKTWPRPADRAVERSAVAPGQRAPAVWPGTPMPLGARFRVGPDGVAGTNFALWAGGAEAVELCLFEEDGAETRLPLTELTHEIWHGFVPGVRAGQRYGYRVHGRWDPWTGARWNAAKLLLDPYARAVDGDFTLPAEVYGHVRDWPDQQVADTVRDERDSAPYVPKGVVVHDDDDWAEDRRPKTPWADSVIYELHVRGFTARHPGIPEELRGTYAGLAHPAAIGHLKRLGVTAVELLPVHQFAHEDHLLRRGLHNYWGYNSIGYFAPHAGYSASGTAGQQVGEFKRMVRAMHDAGIEVILDVVYNHTAEAGELGPMLSLRGIDNRGYYRLQSDARRYADYTGCGNTLHVVQPNVLRLITDSLRYWVTEMGVDGFRFDLAAALARSMHDVDMLSPFLAVIAQDPVLRRVKLIAEPWDVGSGGYQVGAFPPLWTEWNDRYRDAVRDFWRGALPDVRDLGYRLTGSSDLYAWGGRRPYASVNFVTAHDGFTLRDLVSYEQKHNEANGEGNRDGTSDNRSWNCGAEGESDDPQVNALRLRQLRNLLTTLLLSTGVPMLVAGDEMGRTQGGNNNAYCQDNEISWVDWSLLEQPRWRALTELTARVLKLRHTHPVLRRRAFFSGRPQAPDGLRDLAWFTREGAEMTEEDWYAPAATVGLYLSGRDIPGRDARGEQVSDDSFLAVLHAGDRPVDFRLPGAPWARDYELVLDTAREDQSTAPGTVHRGDSALTVPARSVLLLRVRE</sequence>
<dbReference type="Gene3D" id="2.60.40.10">
    <property type="entry name" value="Immunoglobulins"/>
    <property type="match status" value="1"/>
</dbReference>
<evidence type="ECO:0000259" key="5">
    <source>
        <dbReference type="SMART" id="SM00642"/>
    </source>
</evidence>
<reference evidence="6" key="1">
    <citation type="submission" date="2022-10" db="EMBL/GenBank/DDBJ databases">
        <title>The complete genomes of actinobacterial strains from the NBC collection.</title>
        <authorList>
            <person name="Joergensen T.S."/>
            <person name="Alvarez Arevalo M."/>
            <person name="Sterndorff E.B."/>
            <person name="Faurdal D."/>
            <person name="Vuksanovic O."/>
            <person name="Mourched A.-S."/>
            <person name="Charusanti P."/>
            <person name="Shaw S."/>
            <person name="Blin K."/>
            <person name="Weber T."/>
        </authorList>
    </citation>
    <scope>NUCLEOTIDE SEQUENCE</scope>
    <source>
        <strain evidence="6">NBC_00008</strain>
    </source>
</reference>
<dbReference type="Pfam" id="PF00128">
    <property type="entry name" value="Alpha-amylase"/>
    <property type="match status" value="1"/>
</dbReference>
<dbReference type="EMBL" id="CP108313">
    <property type="protein sequence ID" value="WTW68644.1"/>
    <property type="molecule type" value="Genomic_DNA"/>
</dbReference>
<dbReference type="Gene3D" id="2.60.40.1180">
    <property type="entry name" value="Golgi alpha-mannosidase II"/>
    <property type="match status" value="1"/>
</dbReference>
<dbReference type="SUPFAM" id="SSF51011">
    <property type="entry name" value="Glycosyl hydrolase domain"/>
    <property type="match status" value="1"/>
</dbReference>
<accession>A0AAU2VP42</accession>
<dbReference type="InterPro" id="IPR044505">
    <property type="entry name" value="GlgX_Isoamylase_N_E_set"/>
</dbReference>
<comment type="similarity">
    <text evidence="1">Belongs to the glycosyl hydrolase 13 family.</text>
</comment>
<dbReference type="Pfam" id="PF02922">
    <property type="entry name" value="CBM_48"/>
    <property type="match status" value="1"/>
</dbReference>
<dbReference type="SUPFAM" id="SSF81296">
    <property type="entry name" value="E set domains"/>
    <property type="match status" value="1"/>
</dbReference>
<dbReference type="AlphaFoldDB" id="A0AAU2VP42"/>
<organism evidence="6">
    <name type="scientific">Streptomyces sp. NBC_00008</name>
    <dbReference type="NCBI Taxonomy" id="2903610"/>
    <lineage>
        <taxon>Bacteria</taxon>
        <taxon>Bacillati</taxon>
        <taxon>Actinomycetota</taxon>
        <taxon>Actinomycetes</taxon>
        <taxon>Kitasatosporales</taxon>
        <taxon>Streptomycetaceae</taxon>
        <taxon>Streptomyces</taxon>
    </lineage>
</organism>